<evidence type="ECO:0000313" key="1">
    <source>
        <dbReference type="EMBL" id="AAU90164.1"/>
    </source>
</evidence>
<accession>Q60ET7</accession>
<proteinExistence type="predicted"/>
<dbReference type="Proteomes" id="UP000000763">
    <property type="component" value="Chromosome 5"/>
</dbReference>
<evidence type="ECO:0000313" key="2">
    <source>
        <dbReference type="Proteomes" id="UP000000763"/>
    </source>
</evidence>
<organism evidence="1 2">
    <name type="scientific">Oryza sativa subsp. japonica</name>
    <name type="common">Rice</name>
    <dbReference type="NCBI Taxonomy" id="39947"/>
    <lineage>
        <taxon>Eukaryota</taxon>
        <taxon>Viridiplantae</taxon>
        <taxon>Streptophyta</taxon>
        <taxon>Embryophyta</taxon>
        <taxon>Tracheophyta</taxon>
        <taxon>Spermatophyta</taxon>
        <taxon>Magnoliopsida</taxon>
        <taxon>Liliopsida</taxon>
        <taxon>Poales</taxon>
        <taxon>Poaceae</taxon>
        <taxon>BOP clade</taxon>
        <taxon>Oryzoideae</taxon>
        <taxon>Oryzeae</taxon>
        <taxon>Oryzinae</taxon>
        <taxon>Oryza</taxon>
        <taxon>Oryza sativa</taxon>
    </lineage>
</organism>
<name>Q60ET7_ORYSJ</name>
<protein>
    <submittedName>
        <fullName evidence="1">Uncharacterized protein</fullName>
    </submittedName>
</protein>
<reference evidence="2" key="1">
    <citation type="journal article" date="2005" name="Nature">
        <title>The map-based sequence of the rice genome.</title>
        <authorList>
            <consortium name="International rice genome sequencing project (IRGSP)"/>
            <person name="Matsumoto T."/>
            <person name="Wu J."/>
            <person name="Kanamori H."/>
            <person name="Katayose Y."/>
            <person name="Fujisawa M."/>
            <person name="Namiki N."/>
            <person name="Mizuno H."/>
            <person name="Yamamoto K."/>
            <person name="Antonio B.A."/>
            <person name="Baba T."/>
            <person name="Sakata K."/>
            <person name="Nagamura Y."/>
            <person name="Aoki H."/>
            <person name="Arikawa K."/>
            <person name="Arita K."/>
            <person name="Bito T."/>
            <person name="Chiden Y."/>
            <person name="Fujitsuka N."/>
            <person name="Fukunaka R."/>
            <person name="Hamada M."/>
            <person name="Harada C."/>
            <person name="Hayashi A."/>
            <person name="Hijishita S."/>
            <person name="Honda M."/>
            <person name="Hosokawa S."/>
            <person name="Ichikawa Y."/>
            <person name="Idonuma A."/>
            <person name="Iijima M."/>
            <person name="Ikeda M."/>
            <person name="Ikeno M."/>
            <person name="Ito K."/>
            <person name="Ito S."/>
            <person name="Ito T."/>
            <person name="Ito Y."/>
            <person name="Ito Y."/>
            <person name="Iwabuchi A."/>
            <person name="Kamiya K."/>
            <person name="Karasawa W."/>
            <person name="Kurita K."/>
            <person name="Katagiri S."/>
            <person name="Kikuta A."/>
            <person name="Kobayashi H."/>
            <person name="Kobayashi N."/>
            <person name="Machita K."/>
            <person name="Maehara T."/>
            <person name="Masukawa M."/>
            <person name="Mizubayashi T."/>
            <person name="Mukai Y."/>
            <person name="Nagasaki H."/>
            <person name="Nagata Y."/>
            <person name="Naito S."/>
            <person name="Nakashima M."/>
            <person name="Nakama Y."/>
            <person name="Nakamichi Y."/>
            <person name="Nakamura M."/>
            <person name="Meguro A."/>
            <person name="Negishi M."/>
            <person name="Ohta I."/>
            <person name="Ohta T."/>
            <person name="Okamoto M."/>
            <person name="Ono N."/>
            <person name="Saji S."/>
            <person name="Sakaguchi M."/>
            <person name="Sakai K."/>
            <person name="Shibata M."/>
            <person name="Shimokawa T."/>
            <person name="Song J."/>
            <person name="Takazaki Y."/>
            <person name="Terasawa K."/>
            <person name="Tsugane M."/>
            <person name="Tsuji K."/>
            <person name="Ueda S."/>
            <person name="Waki K."/>
            <person name="Yamagata H."/>
            <person name="Yamamoto M."/>
            <person name="Yamamoto S."/>
            <person name="Yamane H."/>
            <person name="Yoshiki S."/>
            <person name="Yoshihara R."/>
            <person name="Yukawa K."/>
            <person name="Zhong H."/>
            <person name="Yano M."/>
            <person name="Yuan Q."/>
            <person name="Ouyang S."/>
            <person name="Liu J."/>
            <person name="Jones K.M."/>
            <person name="Gansberger K."/>
            <person name="Moffat K."/>
            <person name="Hill J."/>
            <person name="Bera J."/>
            <person name="Fadrosh D."/>
            <person name="Jin S."/>
            <person name="Johri S."/>
            <person name="Kim M."/>
            <person name="Overton L."/>
            <person name="Reardon M."/>
            <person name="Tsitrin T."/>
            <person name="Vuong H."/>
            <person name="Weaver B."/>
            <person name="Ciecko A."/>
            <person name="Tallon L."/>
            <person name="Jackson J."/>
            <person name="Pai G."/>
            <person name="Aken S.V."/>
            <person name="Utterback T."/>
            <person name="Reidmuller S."/>
            <person name="Feldblyum T."/>
            <person name="Hsiao J."/>
            <person name="Zismann V."/>
            <person name="Iobst S."/>
            <person name="de Vazeille A.R."/>
            <person name="Buell C.R."/>
            <person name="Ying K."/>
            <person name="Li Y."/>
            <person name="Lu T."/>
            <person name="Huang Y."/>
            <person name="Zhao Q."/>
            <person name="Feng Q."/>
            <person name="Zhang L."/>
            <person name="Zhu J."/>
            <person name="Weng Q."/>
            <person name="Mu J."/>
            <person name="Lu Y."/>
            <person name="Fan D."/>
            <person name="Liu Y."/>
            <person name="Guan J."/>
            <person name="Zhang Y."/>
            <person name="Yu S."/>
            <person name="Liu X."/>
            <person name="Zhang Y."/>
            <person name="Hong G."/>
            <person name="Han B."/>
            <person name="Choisne N."/>
            <person name="Demange N."/>
            <person name="Orjeda G."/>
            <person name="Samain S."/>
            <person name="Cattolico L."/>
            <person name="Pelletier E."/>
            <person name="Couloux A."/>
            <person name="Segurens B."/>
            <person name="Wincker P."/>
            <person name="D'Hont A."/>
            <person name="Scarpelli C."/>
            <person name="Weissenbach J."/>
            <person name="Salanoubat M."/>
            <person name="Quetier F."/>
            <person name="Yu Y."/>
            <person name="Kim H.R."/>
            <person name="Rambo T."/>
            <person name="Currie J."/>
            <person name="Collura K."/>
            <person name="Luo M."/>
            <person name="Yang T."/>
            <person name="Ammiraju J.S.S."/>
            <person name="Engler F."/>
            <person name="Soderlund C."/>
            <person name="Wing R.A."/>
            <person name="Palmer L.E."/>
            <person name="de la Bastide M."/>
            <person name="Spiegel L."/>
            <person name="Nascimento L."/>
            <person name="Zutavern T."/>
            <person name="O'Shaughnessy A."/>
            <person name="Dike S."/>
            <person name="Dedhia N."/>
            <person name="Preston R."/>
            <person name="Balija V."/>
            <person name="McCombie W.R."/>
            <person name="Chow T."/>
            <person name="Chen H."/>
            <person name="Chung M."/>
            <person name="Chen C."/>
            <person name="Shaw J."/>
            <person name="Wu H."/>
            <person name="Hsiao K."/>
            <person name="Chao Y."/>
            <person name="Chu M."/>
            <person name="Cheng C."/>
            <person name="Hour A."/>
            <person name="Lee P."/>
            <person name="Lin S."/>
            <person name="Lin Y."/>
            <person name="Liou J."/>
            <person name="Liu S."/>
            <person name="Hsing Y."/>
            <person name="Raghuvanshi S."/>
            <person name="Mohanty A."/>
            <person name="Bharti A.K."/>
            <person name="Gaur A."/>
            <person name="Gupta V."/>
            <person name="Kumar D."/>
            <person name="Ravi V."/>
            <person name="Vij S."/>
            <person name="Kapur A."/>
            <person name="Khurana P."/>
            <person name="Khurana P."/>
            <person name="Khurana J.P."/>
            <person name="Tyagi A.K."/>
            <person name="Gaikwad K."/>
            <person name="Singh A."/>
            <person name="Dalal V."/>
            <person name="Srivastava S."/>
            <person name="Dixit A."/>
            <person name="Pal A.K."/>
            <person name="Ghazi I.A."/>
            <person name="Yadav M."/>
            <person name="Pandit A."/>
            <person name="Bhargava A."/>
            <person name="Sureshbabu K."/>
            <person name="Batra K."/>
            <person name="Sharma T.R."/>
            <person name="Mohapatra T."/>
            <person name="Singh N.K."/>
            <person name="Messing J."/>
            <person name="Nelson A.B."/>
            <person name="Fuks G."/>
            <person name="Kavchok S."/>
            <person name="Keizer G."/>
            <person name="Linton E."/>
            <person name="Llaca V."/>
            <person name="Song R."/>
            <person name="Tanyolac B."/>
            <person name="Young S."/>
            <person name="Ho-Il K."/>
            <person name="Hahn J.H."/>
            <person name="Sangsakoo G."/>
            <person name="Vanavichit A."/>
            <person name="de Mattos Luiz.A.T."/>
            <person name="Zimmer P.D."/>
            <person name="Malone G."/>
            <person name="Dellagostin O."/>
            <person name="de Oliveira A.C."/>
            <person name="Bevan M."/>
            <person name="Bancroft I."/>
            <person name="Minx P."/>
            <person name="Cordum H."/>
            <person name="Wilson R."/>
            <person name="Cheng Z."/>
            <person name="Jin W."/>
            <person name="Jiang J."/>
            <person name="Leong S.A."/>
            <person name="Iwama H."/>
            <person name="Gojobori T."/>
            <person name="Itoh T."/>
            <person name="Niimura Y."/>
            <person name="Fujii Y."/>
            <person name="Habara T."/>
            <person name="Sakai H."/>
            <person name="Sato Y."/>
            <person name="Wilson G."/>
            <person name="Kumar K."/>
            <person name="McCouch S."/>
            <person name="Juretic N."/>
            <person name="Hoen D."/>
            <person name="Wright S."/>
            <person name="Bruskiewich R."/>
            <person name="Bureau T."/>
            <person name="Miyao A."/>
            <person name="Hirochika H."/>
            <person name="Nishikawa T."/>
            <person name="Kadowaki K."/>
            <person name="Sugiura M."/>
            <person name="Burr B."/>
            <person name="Sasaki T."/>
        </authorList>
    </citation>
    <scope>NUCLEOTIDE SEQUENCE [LARGE SCALE GENOMIC DNA]</scope>
    <source>
        <strain evidence="2">cv. Nipponbare</strain>
    </source>
</reference>
<dbReference type="EMBL" id="AC105768">
    <property type="protein sequence ID" value="AAU90164.1"/>
    <property type="molecule type" value="Genomic_DNA"/>
</dbReference>
<reference evidence="2" key="2">
    <citation type="journal article" date="2008" name="Nucleic Acids Res.">
        <title>The rice annotation project database (RAP-DB): 2008 update.</title>
        <authorList>
            <consortium name="The rice annotation project (RAP)"/>
        </authorList>
    </citation>
    <scope>GENOME REANNOTATION</scope>
    <source>
        <strain evidence="2">cv. Nipponbare</strain>
    </source>
</reference>
<dbReference type="AlphaFoldDB" id="Q60ET7"/>
<sequence length="51" mass="5217">MATALRLSSAAAKGRPGFLSSVRTQRLRRMATATATAAARRGWKVAGDGGG</sequence>
<gene>
    <name evidence="1" type="ORF">OJ1122_B08.11</name>
</gene>